<protein>
    <submittedName>
        <fullName evidence="1">Uncharacterized protein</fullName>
    </submittedName>
</protein>
<dbReference type="HOGENOM" id="CLU_3354880_0_0_9"/>
<name>A5ZSL6_9FIRM</name>
<gene>
    <name evidence="1" type="ORF">RUMOBE_01994</name>
</gene>
<evidence type="ECO:0000313" key="1">
    <source>
        <dbReference type="EMBL" id="EDM87428.1"/>
    </source>
</evidence>
<evidence type="ECO:0000313" key="2">
    <source>
        <dbReference type="Proteomes" id="UP000006002"/>
    </source>
</evidence>
<reference evidence="1 2" key="2">
    <citation type="submission" date="2007-04" db="EMBL/GenBank/DDBJ databases">
        <title>Draft genome sequence of Ruminococcus obeum (ATCC 29174).</title>
        <authorList>
            <person name="Sudarsanam P."/>
            <person name="Ley R."/>
            <person name="Guruge J."/>
            <person name="Turnbaugh P.J."/>
            <person name="Mahowald M."/>
            <person name="Liep D."/>
            <person name="Gordon J."/>
        </authorList>
    </citation>
    <scope>NUCLEOTIDE SEQUENCE [LARGE SCALE GENOMIC DNA]</scope>
    <source>
        <strain evidence="1 2">ATCC 29174</strain>
    </source>
</reference>
<organism evidence="1 2">
    <name type="scientific">Blautia obeum ATCC 29174</name>
    <dbReference type="NCBI Taxonomy" id="411459"/>
    <lineage>
        <taxon>Bacteria</taxon>
        <taxon>Bacillati</taxon>
        <taxon>Bacillota</taxon>
        <taxon>Clostridia</taxon>
        <taxon>Lachnospirales</taxon>
        <taxon>Lachnospiraceae</taxon>
        <taxon>Blautia</taxon>
    </lineage>
</organism>
<accession>A5ZSL6</accession>
<proteinExistence type="predicted"/>
<dbReference type="AlphaFoldDB" id="A5ZSL6"/>
<dbReference type="EMBL" id="AAVO02000007">
    <property type="protein sequence ID" value="EDM87428.1"/>
    <property type="molecule type" value="Genomic_DNA"/>
</dbReference>
<comment type="caution">
    <text evidence="1">The sequence shown here is derived from an EMBL/GenBank/DDBJ whole genome shotgun (WGS) entry which is preliminary data.</text>
</comment>
<reference evidence="1 2" key="1">
    <citation type="submission" date="2007-03" db="EMBL/GenBank/DDBJ databases">
        <authorList>
            <person name="Fulton L."/>
            <person name="Clifton S."/>
            <person name="Fulton B."/>
            <person name="Xu J."/>
            <person name="Minx P."/>
            <person name="Pepin K.H."/>
            <person name="Johnson M."/>
            <person name="Thiruvilangam P."/>
            <person name="Bhonagiri V."/>
            <person name="Nash W.E."/>
            <person name="Mardis E.R."/>
            <person name="Wilson R.K."/>
        </authorList>
    </citation>
    <scope>NUCLEOTIDE SEQUENCE [LARGE SCALE GENOMIC DNA]</scope>
    <source>
        <strain evidence="1 2">ATCC 29174</strain>
    </source>
</reference>
<dbReference type="Proteomes" id="UP000006002">
    <property type="component" value="Unassembled WGS sequence"/>
</dbReference>
<sequence>MNKRIFEKISQVIFYRKSNCITNADVVKSVSENLIL</sequence>